<evidence type="ECO:0000256" key="2">
    <source>
        <dbReference type="SAM" id="MobiDB-lite"/>
    </source>
</evidence>
<dbReference type="CDD" id="cd00180">
    <property type="entry name" value="PKc"/>
    <property type="match status" value="1"/>
</dbReference>
<dbReference type="Gene3D" id="1.25.40.20">
    <property type="entry name" value="Ankyrin repeat-containing domain"/>
    <property type="match status" value="2"/>
</dbReference>
<dbReference type="InterPro" id="IPR002110">
    <property type="entry name" value="Ankyrin_rpt"/>
</dbReference>
<keyword evidence="4" id="KW-0418">Kinase</keyword>
<dbReference type="AlphaFoldDB" id="A0A132NTE7"/>
<organism evidence="4 5">
    <name type="scientific">Giardia duodenalis assemblage B</name>
    <dbReference type="NCBI Taxonomy" id="1394984"/>
    <lineage>
        <taxon>Eukaryota</taxon>
        <taxon>Metamonada</taxon>
        <taxon>Diplomonadida</taxon>
        <taxon>Hexamitidae</taxon>
        <taxon>Giardiinae</taxon>
        <taxon>Giardia</taxon>
    </lineage>
</organism>
<dbReference type="SUPFAM" id="SSF56112">
    <property type="entry name" value="Protein kinase-like (PK-like)"/>
    <property type="match status" value="1"/>
</dbReference>
<keyword evidence="1" id="KW-0040">ANK repeat</keyword>
<feature type="domain" description="Protein kinase" evidence="3">
    <location>
        <begin position="25"/>
        <end position="283"/>
    </location>
</feature>
<gene>
    <name evidence="4" type="ORF">QR46_3085</name>
</gene>
<dbReference type="Pfam" id="PF00069">
    <property type="entry name" value="Pkinase"/>
    <property type="match status" value="1"/>
</dbReference>
<evidence type="ECO:0000256" key="1">
    <source>
        <dbReference type="PROSITE-ProRule" id="PRU00023"/>
    </source>
</evidence>
<feature type="region of interest" description="Disordered" evidence="2">
    <location>
        <begin position="329"/>
        <end position="356"/>
    </location>
</feature>
<dbReference type="PROSITE" id="PS50011">
    <property type="entry name" value="PROTEIN_KINASE_DOM"/>
    <property type="match status" value="1"/>
</dbReference>
<dbReference type="GO" id="GO:0004672">
    <property type="term" value="F:protein kinase activity"/>
    <property type="evidence" value="ECO:0007669"/>
    <property type="project" value="InterPro"/>
</dbReference>
<reference evidence="4 5" key="1">
    <citation type="journal article" date="2015" name="Mol. Biochem. Parasitol.">
        <title>Identification of polymorphic genes for use in assemblage B genotyping assays through comparative genomics of multiple assemblage B Giardia duodenalis isolates.</title>
        <authorList>
            <person name="Wielinga C."/>
            <person name="Thompson R.C."/>
            <person name="Monis P."/>
            <person name="Ryan U."/>
        </authorList>
    </citation>
    <scope>NUCLEOTIDE SEQUENCE [LARGE SCALE GENOMIC DNA]</scope>
    <source>
        <strain evidence="4 5">BAH15c1</strain>
    </source>
</reference>
<keyword evidence="4" id="KW-0808">Transferase</keyword>
<dbReference type="Gene3D" id="1.10.510.10">
    <property type="entry name" value="Transferase(Phosphotransferase) domain 1"/>
    <property type="match status" value="1"/>
</dbReference>
<evidence type="ECO:0000259" key="3">
    <source>
        <dbReference type="PROSITE" id="PS50011"/>
    </source>
</evidence>
<evidence type="ECO:0000313" key="4">
    <source>
        <dbReference type="EMBL" id="KWX12942.1"/>
    </source>
</evidence>
<protein>
    <submittedName>
        <fullName evidence="4">NEK-GL-like kinase protein</fullName>
    </submittedName>
</protein>
<dbReference type="SUPFAM" id="SSF48403">
    <property type="entry name" value="Ankyrin repeat"/>
    <property type="match status" value="1"/>
</dbReference>
<sequence length="554" mass="61488">MQPSSSVPTNLSCCLYAGVDDLKNDIGENIRGGNSLDGVFRLKSTKDRVVQVLESGIADRSATMEDMEMLLNANGKFIIRCHQILTDDTCVYAVLDYYPKYLHDVLSTRKAHNMAIDLDTFLNIAHDIAHGLAYFHNRPHIDANNVPVYTCFHGNLKSSTIMLNEDETRCVLTYPKFHVRLSNRDEEIVRSVRYAAPEVLNGAKYSQAADMWNLGVVLYELAGGNLRVLPGGGSILVASPNESFLDTLSVNDTFIKRILSYLLEPDPHKRITIMPLLHILELYRDNLRKLDEIRGLEEMVRQAEQKSLRRAMVRETQDRGNQVHIAAHTTADTSGRDKNKPNPSISEGHGPLPTPFPEENGGVTALMRSADSGNVWFTRLYLPTQAGRVTTVGESINGWGLKGRTALMGAALHNRVDVVEILAPYEAGMQQKCDNATALMMAAFMGHEEVVKILLDREKGMVDDSGYTALIYAVLQKHLSIVSILAPYEARVQSTDGSTALMMAVSIKYTDAVDILAPREVGLRNNKGYTARMIAKQNGFSDLEEMLTRCEDAD</sequence>
<dbReference type="PROSITE" id="PS50297">
    <property type="entry name" value="ANK_REP_REGION"/>
    <property type="match status" value="1"/>
</dbReference>
<name>A0A132NTE7_GIAIN</name>
<evidence type="ECO:0000313" key="5">
    <source>
        <dbReference type="Proteomes" id="UP000070089"/>
    </source>
</evidence>
<dbReference type="Pfam" id="PF12796">
    <property type="entry name" value="Ank_2"/>
    <property type="match status" value="1"/>
</dbReference>
<dbReference type="EMBL" id="JXTI01000092">
    <property type="protein sequence ID" value="KWX12942.1"/>
    <property type="molecule type" value="Genomic_DNA"/>
</dbReference>
<proteinExistence type="predicted"/>
<dbReference type="InterPro" id="IPR011009">
    <property type="entry name" value="Kinase-like_dom_sf"/>
</dbReference>
<accession>A0A132NTE7</accession>
<dbReference type="Proteomes" id="UP000070089">
    <property type="component" value="Unassembled WGS sequence"/>
</dbReference>
<dbReference type="OrthoDB" id="20872at2759"/>
<feature type="repeat" description="ANK" evidence="1">
    <location>
        <begin position="434"/>
        <end position="457"/>
    </location>
</feature>
<dbReference type="GO" id="GO:0005524">
    <property type="term" value="F:ATP binding"/>
    <property type="evidence" value="ECO:0007669"/>
    <property type="project" value="InterPro"/>
</dbReference>
<dbReference type="PANTHER" id="PTHR24120">
    <property type="entry name" value="GH07239P"/>
    <property type="match status" value="1"/>
</dbReference>
<dbReference type="PROSITE" id="PS50088">
    <property type="entry name" value="ANK_REPEAT"/>
    <property type="match status" value="1"/>
</dbReference>
<dbReference type="VEuPathDB" id="GiardiaDB:QR46_3085"/>
<comment type="caution">
    <text evidence="4">The sequence shown here is derived from an EMBL/GenBank/DDBJ whole genome shotgun (WGS) entry which is preliminary data.</text>
</comment>
<dbReference type="InterPro" id="IPR036770">
    <property type="entry name" value="Ankyrin_rpt-contain_sf"/>
</dbReference>
<dbReference type="InterPro" id="IPR000719">
    <property type="entry name" value="Prot_kinase_dom"/>
</dbReference>
<dbReference type="PANTHER" id="PTHR24120:SF4">
    <property type="entry name" value="GH07239P"/>
    <property type="match status" value="1"/>
</dbReference>
<dbReference type="SMART" id="SM00248">
    <property type="entry name" value="ANK"/>
    <property type="match status" value="4"/>
</dbReference>